<dbReference type="Pfam" id="PF05069">
    <property type="entry name" value="Phage_tail_S"/>
    <property type="match status" value="1"/>
</dbReference>
<reference evidence="1 2" key="1">
    <citation type="submission" date="2019-08" db="EMBL/GenBank/DDBJ databases">
        <authorList>
            <person name="Peeters C."/>
        </authorList>
    </citation>
    <scope>NUCLEOTIDE SEQUENCE [LARGE SCALE GENOMIC DNA]</scope>
    <source>
        <strain evidence="1 2">LMG 18089</strain>
    </source>
</reference>
<dbReference type="RefSeq" id="WP_150728748.1">
    <property type="nucleotide sequence ID" value="NZ_CABPSX010000006.1"/>
</dbReference>
<organism evidence="1 2">
    <name type="scientific">Pandoraea apista</name>
    <dbReference type="NCBI Taxonomy" id="93218"/>
    <lineage>
        <taxon>Bacteria</taxon>
        <taxon>Pseudomonadati</taxon>
        <taxon>Pseudomonadota</taxon>
        <taxon>Betaproteobacteria</taxon>
        <taxon>Burkholderiales</taxon>
        <taxon>Burkholderiaceae</taxon>
        <taxon>Pandoraea</taxon>
    </lineage>
</organism>
<name>A0A5E5P6B4_9BURK</name>
<dbReference type="OrthoDB" id="2081253at2"/>
<dbReference type="InterPro" id="IPR006522">
    <property type="entry name" value="Phage_virion_morphogenesis"/>
</dbReference>
<dbReference type="EMBL" id="CABPSX010000006">
    <property type="protein sequence ID" value="VVG72131.1"/>
    <property type="molecule type" value="Genomic_DNA"/>
</dbReference>
<evidence type="ECO:0000313" key="2">
    <source>
        <dbReference type="Proteomes" id="UP000364291"/>
    </source>
</evidence>
<accession>A0A5E5P6B4</accession>
<sequence length="194" mass="21370">MHFTFEFQADHLVRALNAVRQEVITPQAMLGSIGESLFRVNQARHDQGLAPDGTKWKPLAPLTMGSAVWNAQGKSFRKAGQMSLATHKKVVVRRGGRILYGNGDLLGSFNYQVRGAELRLGFSDEKAAWHHLGTKPYTITPKKAKALAFAGLVRKRVNHPGLPARQLVGFPASDEQLVADVTADHLTLVLNRVR</sequence>
<protein>
    <submittedName>
        <fullName evidence="1">Phage tail protein</fullName>
    </submittedName>
</protein>
<dbReference type="Proteomes" id="UP000364291">
    <property type="component" value="Unassembled WGS sequence"/>
</dbReference>
<gene>
    <name evidence="1" type="ORF">PAP18089_03124</name>
</gene>
<evidence type="ECO:0000313" key="1">
    <source>
        <dbReference type="EMBL" id="VVG72131.1"/>
    </source>
</evidence>
<proteinExistence type="predicted"/>
<dbReference type="AlphaFoldDB" id="A0A5E5P6B4"/>